<evidence type="ECO:0000313" key="3">
    <source>
        <dbReference type="Proteomes" id="UP000193380"/>
    </source>
</evidence>
<feature type="non-terminal residue" evidence="2">
    <location>
        <position position="121"/>
    </location>
</feature>
<dbReference type="AlphaFoldDB" id="A0A060Z8Z8"/>
<dbReference type="EMBL" id="FR956074">
    <property type="protein sequence ID" value="CDR00337.1"/>
    <property type="molecule type" value="Genomic_DNA"/>
</dbReference>
<reference evidence="2" key="1">
    <citation type="journal article" date="2014" name="Nat. Commun.">
        <title>The rainbow trout genome provides novel insights into evolution after whole-genome duplication in vertebrates.</title>
        <authorList>
            <person name="Berthelot C."/>
            <person name="Brunet F."/>
            <person name="Chalopin D."/>
            <person name="Juanchich A."/>
            <person name="Bernard M."/>
            <person name="Noel B."/>
            <person name="Bento P."/>
            <person name="Da Silva C."/>
            <person name="Labadie K."/>
            <person name="Alberti A."/>
            <person name="Aury J.M."/>
            <person name="Louis A."/>
            <person name="Dehais P."/>
            <person name="Bardou P."/>
            <person name="Montfort J."/>
            <person name="Klopp C."/>
            <person name="Cabau C."/>
            <person name="Gaspin C."/>
            <person name="Thorgaard G.H."/>
            <person name="Boussaha M."/>
            <person name="Quillet E."/>
            <person name="Guyomard R."/>
            <person name="Galiana D."/>
            <person name="Bobe J."/>
            <person name="Volff J.N."/>
            <person name="Genet C."/>
            <person name="Wincker P."/>
            <person name="Jaillon O."/>
            <person name="Roest Crollius H."/>
            <person name="Guiguen Y."/>
        </authorList>
    </citation>
    <scope>NUCLEOTIDE SEQUENCE [LARGE SCALE GENOMIC DNA]</scope>
</reference>
<evidence type="ECO:0000313" key="2">
    <source>
        <dbReference type="EMBL" id="CDR00337.1"/>
    </source>
</evidence>
<gene>
    <name evidence="2" type="ORF">GSONMT00011850001</name>
</gene>
<dbReference type="PaxDb" id="8022-A0A060Z8Z8"/>
<name>A0A060Z8Z8_ONCMY</name>
<accession>A0A060Z8Z8</accession>
<dbReference type="STRING" id="8022.A0A060Z8Z8"/>
<sequence length="121" mass="12582">MQVGFSKSIWQQIYLTNTHTHTHTFCLFLCSAVSSAAPGAPAVAASAGGSGGAAGPQANLDLFSEKNSSSTKTEEGAKKPLSKDSILSLYSNTTVSPQPAAPGSATYSTYIHTYIQLLLEV</sequence>
<feature type="compositionally biased region" description="Basic and acidic residues" evidence="1">
    <location>
        <begin position="72"/>
        <end position="81"/>
    </location>
</feature>
<reference evidence="2" key="2">
    <citation type="submission" date="2014-03" db="EMBL/GenBank/DDBJ databases">
        <authorList>
            <person name="Genoscope - CEA"/>
        </authorList>
    </citation>
    <scope>NUCLEOTIDE SEQUENCE</scope>
</reference>
<protein>
    <submittedName>
        <fullName evidence="2">Uncharacterized protein</fullName>
    </submittedName>
</protein>
<feature type="region of interest" description="Disordered" evidence="1">
    <location>
        <begin position="41"/>
        <end position="81"/>
    </location>
</feature>
<proteinExistence type="predicted"/>
<organism evidence="2 3">
    <name type="scientific">Oncorhynchus mykiss</name>
    <name type="common">Rainbow trout</name>
    <name type="synonym">Salmo gairdneri</name>
    <dbReference type="NCBI Taxonomy" id="8022"/>
    <lineage>
        <taxon>Eukaryota</taxon>
        <taxon>Metazoa</taxon>
        <taxon>Chordata</taxon>
        <taxon>Craniata</taxon>
        <taxon>Vertebrata</taxon>
        <taxon>Euteleostomi</taxon>
        <taxon>Actinopterygii</taxon>
        <taxon>Neopterygii</taxon>
        <taxon>Teleostei</taxon>
        <taxon>Protacanthopterygii</taxon>
        <taxon>Salmoniformes</taxon>
        <taxon>Salmonidae</taxon>
        <taxon>Salmoninae</taxon>
        <taxon>Oncorhynchus</taxon>
    </lineage>
</organism>
<evidence type="ECO:0000256" key="1">
    <source>
        <dbReference type="SAM" id="MobiDB-lite"/>
    </source>
</evidence>
<dbReference type="Proteomes" id="UP000193380">
    <property type="component" value="Unassembled WGS sequence"/>
</dbReference>